<evidence type="ECO:0000256" key="4">
    <source>
        <dbReference type="ARBA" id="ARBA00007439"/>
    </source>
</evidence>
<name>A0A9D1MN20_9FIRM</name>
<dbReference type="EMBL" id="DVNJ01000027">
    <property type="protein sequence ID" value="HIU63078.1"/>
    <property type="molecule type" value="Genomic_DNA"/>
</dbReference>
<comment type="function">
    <text evidence="2 7">Converts N-acetylmannosamine-6-phosphate (ManNAc-6-P) to N-acetylglucosamine-6-phosphate (GlcNAc-6-P).</text>
</comment>
<evidence type="ECO:0000313" key="8">
    <source>
        <dbReference type="EMBL" id="HIU63078.1"/>
    </source>
</evidence>
<reference evidence="8" key="2">
    <citation type="journal article" date="2021" name="PeerJ">
        <title>Extensive microbial diversity within the chicken gut microbiome revealed by metagenomics and culture.</title>
        <authorList>
            <person name="Gilroy R."/>
            <person name="Ravi A."/>
            <person name="Getino M."/>
            <person name="Pursley I."/>
            <person name="Horton D.L."/>
            <person name="Alikhan N.F."/>
            <person name="Baker D."/>
            <person name="Gharbi K."/>
            <person name="Hall N."/>
            <person name="Watson M."/>
            <person name="Adriaenssens E.M."/>
            <person name="Foster-Nyarko E."/>
            <person name="Jarju S."/>
            <person name="Secka A."/>
            <person name="Antonio M."/>
            <person name="Oren A."/>
            <person name="Chaudhuri R.R."/>
            <person name="La Ragione R."/>
            <person name="Hildebrand F."/>
            <person name="Pallen M.J."/>
        </authorList>
    </citation>
    <scope>NUCLEOTIDE SEQUENCE</scope>
    <source>
        <strain evidence="8">9366</strain>
    </source>
</reference>
<dbReference type="Proteomes" id="UP000824145">
    <property type="component" value="Unassembled WGS sequence"/>
</dbReference>
<comment type="similarity">
    <text evidence="4 7">Belongs to the NanE family.</text>
</comment>
<dbReference type="SUPFAM" id="SSF51366">
    <property type="entry name" value="Ribulose-phoshate binding barrel"/>
    <property type="match status" value="1"/>
</dbReference>
<dbReference type="Pfam" id="PF04131">
    <property type="entry name" value="NanE"/>
    <property type="match status" value="1"/>
</dbReference>
<evidence type="ECO:0000256" key="5">
    <source>
        <dbReference type="ARBA" id="ARBA00023235"/>
    </source>
</evidence>
<dbReference type="GO" id="GO:0005829">
    <property type="term" value="C:cytosol"/>
    <property type="evidence" value="ECO:0007669"/>
    <property type="project" value="TreeGrafter"/>
</dbReference>
<dbReference type="AlphaFoldDB" id="A0A9D1MN20"/>
<dbReference type="EC" id="5.1.3.9" evidence="7"/>
<evidence type="ECO:0000256" key="7">
    <source>
        <dbReference type="HAMAP-Rule" id="MF_01235"/>
    </source>
</evidence>
<evidence type="ECO:0000256" key="1">
    <source>
        <dbReference type="ARBA" id="ARBA00000056"/>
    </source>
</evidence>
<evidence type="ECO:0000313" key="9">
    <source>
        <dbReference type="Proteomes" id="UP000824145"/>
    </source>
</evidence>
<dbReference type="HAMAP" id="MF_01235">
    <property type="entry name" value="ManNAc6P_epimer"/>
    <property type="match status" value="1"/>
</dbReference>
<proteinExistence type="inferred from homology"/>
<comment type="caution">
    <text evidence="8">The sequence shown here is derived from an EMBL/GenBank/DDBJ whole genome shotgun (WGS) entry which is preliminary data.</text>
</comment>
<dbReference type="GO" id="GO:0006053">
    <property type="term" value="P:N-acetylmannosamine catabolic process"/>
    <property type="evidence" value="ECO:0007669"/>
    <property type="project" value="TreeGrafter"/>
</dbReference>
<comment type="catalytic activity">
    <reaction evidence="1 7">
        <text>an N-acyl-D-glucosamine 6-phosphate = an N-acyl-D-mannosamine 6-phosphate</text>
        <dbReference type="Rhea" id="RHEA:23932"/>
        <dbReference type="ChEBI" id="CHEBI:57599"/>
        <dbReference type="ChEBI" id="CHEBI:57666"/>
        <dbReference type="EC" id="5.1.3.9"/>
    </reaction>
</comment>
<gene>
    <name evidence="7" type="primary">nanE</name>
    <name evidence="8" type="ORF">IAB07_04880</name>
</gene>
<sequence length="223" mass="24761">MAKLNRGVIVSCQAVKGEPLYGLDMEKHFARAAVLGGAVGIRTCYAHVVERIKELLPDVPVIGIIKQEYEGSDVYITPTLKEVDELLKTKCEVIALDCTRRARPRESLEELVKCIRRAAPEKEIMADCDCMESAEEAAALGFDYIGTTMRGYTSATKGVSIPDYDFDAALVKRFPDVKIIGEGGIWEREQLKKVWDTGVYAVVIGSSITRPMDITKRFVQVIK</sequence>
<dbReference type="InterPro" id="IPR007260">
    <property type="entry name" value="NanE"/>
</dbReference>
<evidence type="ECO:0000256" key="3">
    <source>
        <dbReference type="ARBA" id="ARBA00005081"/>
    </source>
</evidence>
<dbReference type="Gene3D" id="3.20.20.70">
    <property type="entry name" value="Aldolase class I"/>
    <property type="match status" value="1"/>
</dbReference>
<dbReference type="GO" id="GO:0047465">
    <property type="term" value="F:N-acylglucosamine-6-phosphate 2-epimerase activity"/>
    <property type="evidence" value="ECO:0007669"/>
    <property type="project" value="UniProtKB-EC"/>
</dbReference>
<dbReference type="PANTHER" id="PTHR36204">
    <property type="entry name" value="N-ACETYLMANNOSAMINE-6-PHOSPHATE 2-EPIMERASE-RELATED"/>
    <property type="match status" value="1"/>
</dbReference>
<evidence type="ECO:0000256" key="2">
    <source>
        <dbReference type="ARBA" id="ARBA00002147"/>
    </source>
</evidence>
<keyword evidence="6 7" id="KW-0119">Carbohydrate metabolism</keyword>
<reference evidence="8" key="1">
    <citation type="submission" date="2020-10" db="EMBL/GenBank/DDBJ databases">
        <authorList>
            <person name="Gilroy R."/>
        </authorList>
    </citation>
    <scope>NUCLEOTIDE SEQUENCE</scope>
    <source>
        <strain evidence="8">9366</strain>
    </source>
</reference>
<dbReference type="PANTHER" id="PTHR36204:SF1">
    <property type="entry name" value="N-ACETYLMANNOSAMINE-6-PHOSPHATE 2-EPIMERASE-RELATED"/>
    <property type="match status" value="1"/>
</dbReference>
<protein>
    <recommendedName>
        <fullName evidence="7">Putative N-acetylmannosamine-6-phosphate 2-epimerase</fullName>
        <ecNumber evidence="7">5.1.3.9</ecNumber>
    </recommendedName>
    <alternativeName>
        <fullName evidence="7">ManNAc-6-P epimerase</fullName>
    </alternativeName>
</protein>
<dbReference type="CDD" id="cd04729">
    <property type="entry name" value="NanE"/>
    <property type="match status" value="1"/>
</dbReference>
<comment type="pathway">
    <text evidence="3 7">Amino-sugar metabolism; N-acetylneuraminate degradation; D-fructose 6-phosphate from N-acetylneuraminate: step 3/5.</text>
</comment>
<evidence type="ECO:0000256" key="6">
    <source>
        <dbReference type="ARBA" id="ARBA00023277"/>
    </source>
</evidence>
<dbReference type="GO" id="GO:0005975">
    <property type="term" value="P:carbohydrate metabolic process"/>
    <property type="evidence" value="ECO:0007669"/>
    <property type="project" value="UniProtKB-UniRule"/>
</dbReference>
<dbReference type="InterPro" id="IPR013785">
    <property type="entry name" value="Aldolase_TIM"/>
</dbReference>
<organism evidence="8 9">
    <name type="scientific">Candidatus Caccalectryoclostridium excrementigallinarum</name>
    <dbReference type="NCBI Taxonomy" id="2840710"/>
    <lineage>
        <taxon>Bacteria</taxon>
        <taxon>Bacillati</taxon>
        <taxon>Bacillota</taxon>
        <taxon>Clostridia</taxon>
        <taxon>Christensenellales</taxon>
        <taxon>Christensenellaceae</taxon>
        <taxon>Christensenellaceae incertae sedis</taxon>
        <taxon>Candidatus Caccalectryoclostridium</taxon>
    </lineage>
</organism>
<keyword evidence="5 7" id="KW-0413">Isomerase</keyword>
<accession>A0A9D1MN20</accession>
<dbReference type="GO" id="GO:0019262">
    <property type="term" value="P:N-acetylneuraminate catabolic process"/>
    <property type="evidence" value="ECO:0007669"/>
    <property type="project" value="UniProtKB-UniRule"/>
</dbReference>
<dbReference type="NCBIfam" id="NF002231">
    <property type="entry name" value="PRK01130.1"/>
    <property type="match status" value="1"/>
</dbReference>
<dbReference type="InterPro" id="IPR011060">
    <property type="entry name" value="RibuloseP-bd_barrel"/>
</dbReference>